<protein>
    <submittedName>
        <fullName evidence="2">Uncharacterized protein</fullName>
    </submittedName>
</protein>
<keyword evidence="3" id="KW-1185">Reference proteome</keyword>
<evidence type="ECO:0000313" key="2">
    <source>
        <dbReference type="EMBL" id="KAF3452259.1"/>
    </source>
</evidence>
<feature type="region of interest" description="Disordered" evidence="1">
    <location>
        <begin position="31"/>
        <end position="79"/>
    </location>
</feature>
<name>A0A8K0HHG9_9ROSA</name>
<proteinExistence type="predicted"/>
<dbReference type="EMBL" id="VOIH02000003">
    <property type="protein sequence ID" value="KAF3452259.1"/>
    <property type="molecule type" value="Genomic_DNA"/>
</dbReference>
<dbReference type="AlphaFoldDB" id="A0A8K0HHG9"/>
<evidence type="ECO:0000256" key="1">
    <source>
        <dbReference type="SAM" id="MobiDB-lite"/>
    </source>
</evidence>
<accession>A0A8K0HHG9</accession>
<evidence type="ECO:0000313" key="3">
    <source>
        <dbReference type="Proteomes" id="UP000796880"/>
    </source>
</evidence>
<organism evidence="2 3">
    <name type="scientific">Rhamnella rubrinervis</name>
    <dbReference type="NCBI Taxonomy" id="2594499"/>
    <lineage>
        <taxon>Eukaryota</taxon>
        <taxon>Viridiplantae</taxon>
        <taxon>Streptophyta</taxon>
        <taxon>Embryophyta</taxon>
        <taxon>Tracheophyta</taxon>
        <taxon>Spermatophyta</taxon>
        <taxon>Magnoliopsida</taxon>
        <taxon>eudicotyledons</taxon>
        <taxon>Gunneridae</taxon>
        <taxon>Pentapetalae</taxon>
        <taxon>rosids</taxon>
        <taxon>fabids</taxon>
        <taxon>Rosales</taxon>
        <taxon>Rhamnaceae</taxon>
        <taxon>rhamnoid group</taxon>
        <taxon>Rhamneae</taxon>
        <taxon>Rhamnella</taxon>
    </lineage>
</organism>
<reference evidence="2" key="1">
    <citation type="submission" date="2020-03" db="EMBL/GenBank/DDBJ databases">
        <title>A high-quality chromosome-level genome assembly of a woody plant with both climbing and erect habits, Rhamnella rubrinervis.</title>
        <authorList>
            <person name="Lu Z."/>
            <person name="Yang Y."/>
            <person name="Zhu X."/>
            <person name="Sun Y."/>
        </authorList>
    </citation>
    <scope>NUCLEOTIDE SEQUENCE</scope>
    <source>
        <strain evidence="2">BYM</strain>
        <tissue evidence="2">Leaf</tissue>
    </source>
</reference>
<feature type="compositionally biased region" description="Low complexity" evidence="1">
    <location>
        <begin position="38"/>
        <end position="58"/>
    </location>
</feature>
<gene>
    <name evidence="2" type="ORF">FNV43_RR08357</name>
</gene>
<comment type="caution">
    <text evidence="2">The sequence shown here is derived from an EMBL/GenBank/DDBJ whole genome shotgun (WGS) entry which is preliminary data.</text>
</comment>
<feature type="compositionally biased region" description="Polar residues" evidence="1">
    <location>
        <begin position="59"/>
        <end position="70"/>
    </location>
</feature>
<dbReference type="Proteomes" id="UP000796880">
    <property type="component" value="Unassembled WGS sequence"/>
</dbReference>
<sequence>MSKPKDLSKVGPGPEKQSNRLALAMVSKEHHVDARVGSSVSLVKSSSSTTSSSSLSVVPTGNPNTPTSHGKQPAPFSES</sequence>